<proteinExistence type="predicted"/>
<gene>
    <name evidence="2" type="ORF">SDC9_195132</name>
</gene>
<dbReference type="EMBL" id="VSSQ01109104">
    <property type="protein sequence ID" value="MPN47529.1"/>
    <property type="molecule type" value="Genomic_DNA"/>
</dbReference>
<sequence>MESIHRLELDQPNAPGKLFQQFRRPNVIFLDIAAALAHHLPRFELLPIGRTLRLGKIGGIFGERHACATDQKNENRGHCRDGELLHSRRLHFNLPFFGHDTKDPLPQAARPGGHADRRGKMADQAGLFRQSE</sequence>
<reference evidence="2" key="1">
    <citation type="submission" date="2019-08" db="EMBL/GenBank/DDBJ databases">
        <authorList>
            <person name="Kucharzyk K."/>
            <person name="Murdoch R.W."/>
            <person name="Higgins S."/>
            <person name="Loffler F."/>
        </authorList>
    </citation>
    <scope>NUCLEOTIDE SEQUENCE</scope>
</reference>
<evidence type="ECO:0000313" key="2">
    <source>
        <dbReference type="EMBL" id="MPN47529.1"/>
    </source>
</evidence>
<dbReference type="AlphaFoldDB" id="A0A645IAQ4"/>
<organism evidence="2">
    <name type="scientific">bioreactor metagenome</name>
    <dbReference type="NCBI Taxonomy" id="1076179"/>
    <lineage>
        <taxon>unclassified sequences</taxon>
        <taxon>metagenomes</taxon>
        <taxon>ecological metagenomes</taxon>
    </lineage>
</organism>
<evidence type="ECO:0000256" key="1">
    <source>
        <dbReference type="SAM" id="MobiDB-lite"/>
    </source>
</evidence>
<name>A0A645IAQ4_9ZZZZ</name>
<accession>A0A645IAQ4</accession>
<comment type="caution">
    <text evidence="2">The sequence shown here is derived from an EMBL/GenBank/DDBJ whole genome shotgun (WGS) entry which is preliminary data.</text>
</comment>
<feature type="region of interest" description="Disordered" evidence="1">
    <location>
        <begin position="101"/>
        <end position="132"/>
    </location>
</feature>
<protein>
    <submittedName>
        <fullName evidence="2">Uncharacterized protein</fullName>
    </submittedName>
</protein>